<organism evidence="5 6">
    <name type="scientific">Phaseolus coccineus</name>
    <name type="common">Scarlet runner bean</name>
    <name type="synonym">Phaseolus multiflorus</name>
    <dbReference type="NCBI Taxonomy" id="3886"/>
    <lineage>
        <taxon>Eukaryota</taxon>
        <taxon>Viridiplantae</taxon>
        <taxon>Streptophyta</taxon>
        <taxon>Embryophyta</taxon>
        <taxon>Tracheophyta</taxon>
        <taxon>Spermatophyta</taxon>
        <taxon>Magnoliopsida</taxon>
        <taxon>eudicotyledons</taxon>
        <taxon>Gunneridae</taxon>
        <taxon>Pentapetalae</taxon>
        <taxon>rosids</taxon>
        <taxon>fabids</taxon>
        <taxon>Fabales</taxon>
        <taxon>Fabaceae</taxon>
        <taxon>Papilionoideae</taxon>
        <taxon>50 kb inversion clade</taxon>
        <taxon>NPAAA clade</taxon>
        <taxon>indigoferoid/millettioid clade</taxon>
        <taxon>Phaseoleae</taxon>
        <taxon>Phaseolus</taxon>
    </lineage>
</organism>
<sequence>MAVDERMRVLMVSMSLQGHINPMFKLAKHLLSKGVHHVTIATTEDGRDHMLKNTKPSNITNNTNLNNSNNDSGMELVFFSDGLSLDFDRSDTESMVNTIREKGPKNLSTLITDLTKVHNYSCVIVNPFVPWAIDVAVEHGIPCALLWIQACAAYSIYYRYLKNINPFPNMDDLNEKVHLPGLPPFEVRDSPSFILPTTPCHFRLVMKELFEAMDKVNWVLGTSCYEIEEEIVNSMASLTPIYPVGPLVSPFLLGEKERSDISVDMWIPEDSCIEWLDTLPDSSVIYVSFGSLIALSQKQVDNIAVALKNSKKAFLWVIKPSNGESNHAPELPNEFLEETKERGLVVKWCPQEKVLMHPSVACFITHCGWNSTLETLVTGVPVIAWPFWTDQATNAMLMEKVFRNGVRAKYGEDGTANVEEIERCIKDVTEGPRAEEIKKRAMEMKELALRTLQEDGTSNNNINKFITDLIVGNPARA</sequence>
<dbReference type="FunFam" id="3.40.50.2000:FF:000019">
    <property type="entry name" value="Glycosyltransferase"/>
    <property type="match status" value="1"/>
</dbReference>
<accession>A0AAN9M7V5</accession>
<dbReference type="Gene3D" id="3.40.50.2000">
    <property type="entry name" value="Glycogen Phosphorylase B"/>
    <property type="match status" value="2"/>
</dbReference>
<dbReference type="Pfam" id="PF00201">
    <property type="entry name" value="UDPGT"/>
    <property type="match status" value="1"/>
</dbReference>
<dbReference type="PANTHER" id="PTHR11926">
    <property type="entry name" value="GLUCOSYL/GLUCURONOSYL TRANSFERASES"/>
    <property type="match status" value="1"/>
</dbReference>
<proteinExistence type="inferred from homology"/>
<dbReference type="GO" id="GO:0080044">
    <property type="term" value="F:quercetin 7-O-glucosyltransferase activity"/>
    <property type="evidence" value="ECO:0007669"/>
    <property type="project" value="TreeGrafter"/>
</dbReference>
<evidence type="ECO:0000256" key="4">
    <source>
        <dbReference type="RuleBase" id="RU362057"/>
    </source>
</evidence>
<dbReference type="InterPro" id="IPR035595">
    <property type="entry name" value="UDP_glycos_trans_CS"/>
</dbReference>
<dbReference type="GO" id="GO:0080043">
    <property type="term" value="F:quercetin 3-O-glucosyltransferase activity"/>
    <property type="evidence" value="ECO:0007669"/>
    <property type="project" value="TreeGrafter"/>
</dbReference>
<gene>
    <name evidence="5" type="ORF">VNO80_21472</name>
</gene>
<evidence type="ECO:0000256" key="3">
    <source>
        <dbReference type="RuleBase" id="RU003718"/>
    </source>
</evidence>
<keyword evidence="2 3" id="KW-0808">Transferase</keyword>
<comment type="caution">
    <text evidence="5">The sequence shown here is derived from an EMBL/GenBank/DDBJ whole genome shotgun (WGS) entry which is preliminary data.</text>
</comment>
<comment type="similarity">
    <text evidence="1 3">Belongs to the UDP-glycosyltransferase family.</text>
</comment>
<evidence type="ECO:0000256" key="1">
    <source>
        <dbReference type="ARBA" id="ARBA00009995"/>
    </source>
</evidence>
<reference evidence="5 6" key="1">
    <citation type="submission" date="2024-01" db="EMBL/GenBank/DDBJ databases">
        <title>The genomes of 5 underutilized Papilionoideae crops provide insights into root nodulation and disease resistanc.</title>
        <authorList>
            <person name="Jiang F."/>
        </authorList>
    </citation>
    <scope>NUCLEOTIDE SEQUENCE [LARGE SCALE GENOMIC DNA]</scope>
    <source>
        <strain evidence="5">JINMINGXINNONG_FW02</strain>
        <tissue evidence="5">Leaves</tissue>
    </source>
</reference>
<dbReference type="CDD" id="cd03784">
    <property type="entry name" value="GT1_Gtf-like"/>
    <property type="match status" value="1"/>
</dbReference>
<dbReference type="PANTHER" id="PTHR11926:SF1264">
    <property type="entry name" value="GLYCOSYLTRANSFERASE-RELATED"/>
    <property type="match status" value="1"/>
</dbReference>
<dbReference type="Proteomes" id="UP001374584">
    <property type="component" value="Unassembled WGS sequence"/>
</dbReference>
<keyword evidence="6" id="KW-1185">Reference proteome</keyword>
<dbReference type="AlphaFoldDB" id="A0AAN9M7V5"/>
<keyword evidence="3" id="KW-0328">Glycosyltransferase</keyword>
<dbReference type="EC" id="2.4.1.-" evidence="4"/>
<dbReference type="EMBL" id="JAYMYR010000008">
    <property type="protein sequence ID" value="KAK7346948.1"/>
    <property type="molecule type" value="Genomic_DNA"/>
</dbReference>
<name>A0AAN9M7V5_PHACN</name>
<evidence type="ECO:0000256" key="2">
    <source>
        <dbReference type="ARBA" id="ARBA00022679"/>
    </source>
</evidence>
<evidence type="ECO:0000313" key="6">
    <source>
        <dbReference type="Proteomes" id="UP001374584"/>
    </source>
</evidence>
<evidence type="ECO:0000313" key="5">
    <source>
        <dbReference type="EMBL" id="KAK7346948.1"/>
    </source>
</evidence>
<dbReference type="InterPro" id="IPR002213">
    <property type="entry name" value="UDP_glucos_trans"/>
</dbReference>
<dbReference type="PROSITE" id="PS00375">
    <property type="entry name" value="UDPGT"/>
    <property type="match status" value="1"/>
</dbReference>
<dbReference type="GO" id="GO:0010294">
    <property type="term" value="F:abscisic acid glucosyltransferase activity"/>
    <property type="evidence" value="ECO:0007669"/>
    <property type="project" value="TreeGrafter"/>
</dbReference>
<protein>
    <recommendedName>
        <fullName evidence="4">Glycosyltransferase</fullName>
        <ecNumber evidence="4">2.4.1.-</ecNumber>
    </recommendedName>
</protein>
<dbReference type="SUPFAM" id="SSF53756">
    <property type="entry name" value="UDP-Glycosyltransferase/glycogen phosphorylase"/>
    <property type="match status" value="1"/>
</dbReference>